<dbReference type="PROSITE" id="PS50928">
    <property type="entry name" value="ABC_TM1"/>
    <property type="match status" value="1"/>
</dbReference>
<evidence type="ECO:0000256" key="8">
    <source>
        <dbReference type="ARBA" id="ARBA00023136"/>
    </source>
</evidence>
<accession>A0A1F5ZR66</accession>
<dbReference type="GO" id="GO:0005886">
    <property type="term" value="C:plasma membrane"/>
    <property type="evidence" value="ECO:0007669"/>
    <property type="project" value="UniProtKB-SubCell"/>
</dbReference>
<comment type="caution">
    <text evidence="12">The sequence shown here is derived from an EMBL/GenBank/DDBJ whole genome shotgun (WGS) entry which is preliminary data.</text>
</comment>
<dbReference type="PANTHER" id="PTHR30425">
    <property type="entry name" value="PHOSPHATE TRANSPORT SYSTEM PERMEASE PROTEIN PST"/>
    <property type="match status" value="1"/>
</dbReference>
<feature type="transmembrane region" description="Helical" evidence="9">
    <location>
        <begin position="62"/>
        <end position="94"/>
    </location>
</feature>
<evidence type="ECO:0000256" key="2">
    <source>
        <dbReference type="ARBA" id="ARBA00007069"/>
    </source>
</evidence>
<evidence type="ECO:0000256" key="7">
    <source>
        <dbReference type="ARBA" id="ARBA00022989"/>
    </source>
</evidence>
<evidence type="ECO:0000256" key="9">
    <source>
        <dbReference type="RuleBase" id="RU363032"/>
    </source>
</evidence>
<keyword evidence="5 10" id="KW-0592">Phosphate transport</keyword>
<feature type="transmembrane region" description="Helical" evidence="9">
    <location>
        <begin position="254"/>
        <end position="277"/>
    </location>
</feature>
<dbReference type="SUPFAM" id="SSF161098">
    <property type="entry name" value="MetI-like"/>
    <property type="match status" value="1"/>
</dbReference>
<dbReference type="NCBIfam" id="TIGR02138">
    <property type="entry name" value="phosphate_pstC"/>
    <property type="match status" value="1"/>
</dbReference>
<keyword evidence="4 10" id="KW-1003">Cell membrane</keyword>
<keyword evidence="7 9" id="KW-1133">Transmembrane helix</keyword>
<dbReference type="InterPro" id="IPR035906">
    <property type="entry name" value="MetI-like_sf"/>
</dbReference>
<dbReference type="InterPro" id="IPR011864">
    <property type="entry name" value="Phosphate_PstC"/>
</dbReference>
<keyword evidence="6 9" id="KW-0812">Transmembrane</keyword>
<evidence type="ECO:0000256" key="3">
    <source>
        <dbReference type="ARBA" id="ARBA00022448"/>
    </source>
</evidence>
<gene>
    <name evidence="12" type="ORF">A2773_02255</name>
</gene>
<evidence type="ECO:0000256" key="5">
    <source>
        <dbReference type="ARBA" id="ARBA00022592"/>
    </source>
</evidence>
<dbReference type="EMBL" id="MFJE01000013">
    <property type="protein sequence ID" value="OGG14587.1"/>
    <property type="molecule type" value="Genomic_DNA"/>
</dbReference>
<dbReference type="GO" id="GO:0005315">
    <property type="term" value="F:phosphate transmembrane transporter activity"/>
    <property type="evidence" value="ECO:0007669"/>
    <property type="project" value="InterPro"/>
</dbReference>
<evidence type="ECO:0000256" key="6">
    <source>
        <dbReference type="ARBA" id="ARBA00022692"/>
    </source>
</evidence>
<feature type="transmembrane region" description="Helical" evidence="9">
    <location>
        <begin position="106"/>
        <end position="129"/>
    </location>
</feature>
<keyword evidence="8 9" id="KW-0472">Membrane</keyword>
<evidence type="ECO:0000259" key="11">
    <source>
        <dbReference type="PROSITE" id="PS50928"/>
    </source>
</evidence>
<keyword evidence="3 9" id="KW-0813">Transport</keyword>
<dbReference type="Gene3D" id="1.10.3720.10">
    <property type="entry name" value="MetI-like"/>
    <property type="match status" value="1"/>
</dbReference>
<comment type="subcellular location">
    <subcellularLocation>
        <location evidence="1 9">Cell membrane</location>
        <topology evidence="1 9">Multi-pass membrane protein</topology>
    </subcellularLocation>
</comment>
<sequence length="283" mass="30222">MNEIAEKIIEKFLIMIAFSTVAVLFLITFFIFKEGIPFLAEYGLFDFLSGTIWLPGENNYGILPMIAGSICVTIGALVVGVPLGVGTAIFLVEFTNKRVRNIVKPMIELLAGIPSVVYGFIGIMVLAPWVRVHLGGSGLSIFTASIVLGIMILPTVISITMDSLSALSPAYKEGSIALGATNWQTVVMVLLPAAKSGILAGIILGMGRAIGETMAVIMIAGNALRIPSSIFDSVRTMTSNIALEMGYALGTHRAALFANAVILFVFIMVLNSIAIIITKKRHK</sequence>
<name>A0A1F5ZR66_9BACT</name>
<dbReference type="InterPro" id="IPR051124">
    <property type="entry name" value="Phosphate_Transport_Permease"/>
</dbReference>
<dbReference type="Pfam" id="PF00528">
    <property type="entry name" value="BPD_transp_1"/>
    <property type="match status" value="1"/>
</dbReference>
<feature type="domain" description="ABC transmembrane type-1" evidence="11">
    <location>
        <begin position="66"/>
        <end position="274"/>
    </location>
</feature>
<dbReference type="InterPro" id="IPR000515">
    <property type="entry name" value="MetI-like"/>
</dbReference>
<dbReference type="AlphaFoldDB" id="A0A1F5ZR66"/>
<evidence type="ECO:0000256" key="10">
    <source>
        <dbReference type="RuleBase" id="RU363054"/>
    </source>
</evidence>
<dbReference type="STRING" id="1798375.A2773_02255"/>
<comment type="function">
    <text evidence="10">Part of the binding-protein-dependent transport system for phosphate; probably responsible for the translocation of the substrate across the membrane.</text>
</comment>
<feature type="transmembrane region" description="Helical" evidence="9">
    <location>
        <begin position="141"/>
        <end position="164"/>
    </location>
</feature>
<dbReference type="Proteomes" id="UP000177383">
    <property type="component" value="Unassembled WGS sequence"/>
</dbReference>
<dbReference type="GO" id="GO:0006817">
    <property type="term" value="P:phosphate ion transport"/>
    <property type="evidence" value="ECO:0007669"/>
    <property type="project" value="UniProtKB-KW"/>
</dbReference>
<proteinExistence type="inferred from homology"/>
<evidence type="ECO:0000313" key="12">
    <source>
        <dbReference type="EMBL" id="OGG14587.1"/>
    </source>
</evidence>
<feature type="transmembrane region" description="Helical" evidence="9">
    <location>
        <begin position="12"/>
        <end position="32"/>
    </location>
</feature>
<reference evidence="12 13" key="1">
    <citation type="journal article" date="2016" name="Nat. Commun.">
        <title>Thousands of microbial genomes shed light on interconnected biogeochemical processes in an aquifer system.</title>
        <authorList>
            <person name="Anantharaman K."/>
            <person name="Brown C.T."/>
            <person name="Hug L.A."/>
            <person name="Sharon I."/>
            <person name="Castelle C.J."/>
            <person name="Probst A.J."/>
            <person name="Thomas B.C."/>
            <person name="Singh A."/>
            <person name="Wilkins M.J."/>
            <person name="Karaoz U."/>
            <person name="Brodie E.L."/>
            <person name="Williams K.H."/>
            <person name="Hubbard S.S."/>
            <person name="Banfield J.F."/>
        </authorList>
    </citation>
    <scope>NUCLEOTIDE SEQUENCE [LARGE SCALE GENOMIC DNA]</scope>
</reference>
<dbReference type="CDD" id="cd06261">
    <property type="entry name" value="TM_PBP2"/>
    <property type="match status" value="1"/>
</dbReference>
<dbReference type="PANTHER" id="PTHR30425:SF1">
    <property type="entry name" value="PHOSPHATE TRANSPORT SYSTEM PERMEASE PROTEIN PSTC"/>
    <property type="match status" value="1"/>
</dbReference>
<protein>
    <recommendedName>
        <fullName evidence="10">Phosphate transport system permease protein</fullName>
    </recommendedName>
</protein>
<evidence type="ECO:0000256" key="1">
    <source>
        <dbReference type="ARBA" id="ARBA00004651"/>
    </source>
</evidence>
<evidence type="ECO:0000313" key="13">
    <source>
        <dbReference type="Proteomes" id="UP000177383"/>
    </source>
</evidence>
<comment type="similarity">
    <text evidence="2 10">Belongs to the binding-protein-dependent transport system permease family. CysTW subfamily.</text>
</comment>
<organism evidence="12 13">
    <name type="scientific">Candidatus Gottesmanbacteria bacterium RIFCSPHIGHO2_01_FULL_39_10</name>
    <dbReference type="NCBI Taxonomy" id="1798375"/>
    <lineage>
        <taxon>Bacteria</taxon>
        <taxon>Candidatus Gottesmaniibacteriota</taxon>
    </lineage>
</organism>
<feature type="transmembrane region" description="Helical" evidence="9">
    <location>
        <begin position="185"/>
        <end position="206"/>
    </location>
</feature>
<evidence type="ECO:0000256" key="4">
    <source>
        <dbReference type="ARBA" id="ARBA00022475"/>
    </source>
</evidence>